<organism evidence="3 4">
    <name type="scientific">Aristolochia fimbriata</name>
    <name type="common">White veined hardy Dutchman's pipe vine</name>
    <dbReference type="NCBI Taxonomy" id="158543"/>
    <lineage>
        <taxon>Eukaryota</taxon>
        <taxon>Viridiplantae</taxon>
        <taxon>Streptophyta</taxon>
        <taxon>Embryophyta</taxon>
        <taxon>Tracheophyta</taxon>
        <taxon>Spermatophyta</taxon>
        <taxon>Magnoliopsida</taxon>
        <taxon>Magnoliidae</taxon>
        <taxon>Piperales</taxon>
        <taxon>Aristolochiaceae</taxon>
        <taxon>Aristolochia</taxon>
    </lineage>
</organism>
<keyword evidence="1" id="KW-0175">Coiled coil</keyword>
<feature type="domain" description="Retrovirus-related Pol polyprotein from transposon TNT 1-94-like beta-barrel" evidence="2">
    <location>
        <begin position="254"/>
        <end position="328"/>
    </location>
</feature>
<proteinExistence type="predicted"/>
<dbReference type="EMBL" id="JAINDJ010000003">
    <property type="protein sequence ID" value="KAG9453164.1"/>
    <property type="molecule type" value="Genomic_DNA"/>
</dbReference>
<protein>
    <recommendedName>
        <fullName evidence="2">Retrovirus-related Pol polyprotein from transposon TNT 1-94-like beta-barrel domain-containing protein</fullName>
    </recommendedName>
</protein>
<evidence type="ECO:0000256" key="1">
    <source>
        <dbReference type="SAM" id="Coils"/>
    </source>
</evidence>
<feature type="coiled-coil region" evidence="1">
    <location>
        <begin position="99"/>
        <end position="148"/>
    </location>
</feature>
<evidence type="ECO:0000313" key="3">
    <source>
        <dbReference type="EMBL" id="KAG9453164.1"/>
    </source>
</evidence>
<dbReference type="Proteomes" id="UP000825729">
    <property type="component" value="Unassembled WGS sequence"/>
</dbReference>
<sequence>MEEKTTLFTKGLNKFNKRNKEKMSFVAARSDDDRSDSEGCNFIAFTTSIRKSYTPNVSVTTPVVTLKPIYEDDSKFEDDLGNGSVEDIIKQWGEVCEIMKVLKEQLTSHEKENVELKQERSKEKDEKIQNLEEELRKSEELLANFDKGKQQLDDILAQRSGDTHGWGMVKELLHRKQLSQNLHRRAKKASTPTCYYCGTYRHIRPYCYKLLKDWRWNGSQKITKPSSKFIWVKKQVGYFAAHTILKATTDVVLYFDSGCSQHMTGSLEYLKNLQQEDGGQVTFGDGAKGGVIGSETLNMEGLPSLKNVLLVKGLKANLISISQLCDQNLHVKFTKEGCRVADNRNQYVMEGITTGYNCYQLLKQQSCNYKRLVHLRNRSLQKENNSGVVLGLTKLNSKMDALSDECMKEHNFISRATPRSNISTFRIDIHGSNRSRASIKEC</sequence>
<dbReference type="InterPro" id="IPR054722">
    <property type="entry name" value="PolX-like_BBD"/>
</dbReference>
<gene>
    <name evidence="3" type="ORF">H6P81_006068</name>
</gene>
<reference evidence="3 4" key="1">
    <citation type="submission" date="2021-07" db="EMBL/GenBank/DDBJ databases">
        <title>The Aristolochia fimbriata genome: insights into angiosperm evolution, floral development and chemical biosynthesis.</title>
        <authorList>
            <person name="Jiao Y."/>
        </authorList>
    </citation>
    <scope>NUCLEOTIDE SEQUENCE [LARGE SCALE GENOMIC DNA]</scope>
    <source>
        <strain evidence="3">IBCAS-2021</strain>
        <tissue evidence="3">Leaf</tissue>
    </source>
</reference>
<name>A0AAV7EXC5_ARIFI</name>
<evidence type="ECO:0000259" key="2">
    <source>
        <dbReference type="Pfam" id="PF22936"/>
    </source>
</evidence>
<evidence type="ECO:0000313" key="4">
    <source>
        <dbReference type="Proteomes" id="UP000825729"/>
    </source>
</evidence>
<comment type="caution">
    <text evidence="3">The sequence shown here is derived from an EMBL/GenBank/DDBJ whole genome shotgun (WGS) entry which is preliminary data.</text>
</comment>
<keyword evidence="4" id="KW-1185">Reference proteome</keyword>
<accession>A0AAV7EXC5</accession>
<dbReference type="AlphaFoldDB" id="A0AAV7EXC5"/>
<dbReference type="Pfam" id="PF22936">
    <property type="entry name" value="Pol_BBD"/>
    <property type="match status" value="1"/>
</dbReference>